<keyword evidence="3" id="KW-1185">Reference proteome</keyword>
<evidence type="ECO:0000313" key="2">
    <source>
        <dbReference type="EMBL" id="KAG8066342.1"/>
    </source>
</evidence>
<protein>
    <submittedName>
        <fullName evidence="2">Uncharacterized protein</fullName>
    </submittedName>
</protein>
<dbReference type="AlphaFoldDB" id="A0A8J5SDU4"/>
<reference evidence="2" key="2">
    <citation type="submission" date="2021-02" db="EMBL/GenBank/DDBJ databases">
        <authorList>
            <person name="Kimball J.A."/>
            <person name="Haas M.W."/>
            <person name="Macchietto M."/>
            <person name="Kono T."/>
            <person name="Duquette J."/>
            <person name="Shao M."/>
        </authorList>
    </citation>
    <scope>NUCLEOTIDE SEQUENCE</scope>
    <source>
        <tissue evidence="2">Fresh leaf tissue</tissue>
    </source>
</reference>
<reference evidence="2" key="1">
    <citation type="journal article" date="2021" name="bioRxiv">
        <title>Whole Genome Assembly and Annotation of Northern Wild Rice, Zizania palustris L., Supports a Whole Genome Duplication in the Zizania Genus.</title>
        <authorList>
            <person name="Haas M."/>
            <person name="Kono T."/>
            <person name="Macchietto M."/>
            <person name="Millas R."/>
            <person name="McGilp L."/>
            <person name="Shao M."/>
            <person name="Duquette J."/>
            <person name="Hirsch C.N."/>
            <person name="Kimball J."/>
        </authorList>
    </citation>
    <scope>NUCLEOTIDE SEQUENCE</scope>
    <source>
        <tissue evidence="2">Fresh leaf tissue</tissue>
    </source>
</reference>
<name>A0A8J5SDU4_ZIZPA</name>
<feature type="region of interest" description="Disordered" evidence="1">
    <location>
        <begin position="42"/>
        <end position="68"/>
    </location>
</feature>
<proteinExistence type="predicted"/>
<evidence type="ECO:0000313" key="3">
    <source>
        <dbReference type="Proteomes" id="UP000729402"/>
    </source>
</evidence>
<accession>A0A8J5SDU4</accession>
<comment type="caution">
    <text evidence="2">The sequence shown here is derived from an EMBL/GenBank/DDBJ whole genome shotgun (WGS) entry which is preliminary data.</text>
</comment>
<sequence length="108" mass="11725">MPPGCLHVASTLSLSLSPPPSLSLRLSGSSAFLAVRRAFSPASPRLASPPRAAGEQGPPLLLPDQPYPRRAHGRAIVSVRIELEAALIILMFCYEKLKKITKDDIRRE</sequence>
<organism evidence="2 3">
    <name type="scientific">Zizania palustris</name>
    <name type="common">Northern wild rice</name>
    <dbReference type="NCBI Taxonomy" id="103762"/>
    <lineage>
        <taxon>Eukaryota</taxon>
        <taxon>Viridiplantae</taxon>
        <taxon>Streptophyta</taxon>
        <taxon>Embryophyta</taxon>
        <taxon>Tracheophyta</taxon>
        <taxon>Spermatophyta</taxon>
        <taxon>Magnoliopsida</taxon>
        <taxon>Liliopsida</taxon>
        <taxon>Poales</taxon>
        <taxon>Poaceae</taxon>
        <taxon>BOP clade</taxon>
        <taxon>Oryzoideae</taxon>
        <taxon>Oryzeae</taxon>
        <taxon>Zizaniinae</taxon>
        <taxon>Zizania</taxon>
    </lineage>
</organism>
<feature type="compositionally biased region" description="Low complexity" evidence="1">
    <location>
        <begin position="42"/>
        <end position="53"/>
    </location>
</feature>
<evidence type="ECO:0000256" key="1">
    <source>
        <dbReference type="SAM" id="MobiDB-lite"/>
    </source>
</evidence>
<dbReference type="EMBL" id="JAAALK010000285">
    <property type="protein sequence ID" value="KAG8066342.1"/>
    <property type="molecule type" value="Genomic_DNA"/>
</dbReference>
<dbReference type="Proteomes" id="UP000729402">
    <property type="component" value="Unassembled WGS sequence"/>
</dbReference>
<gene>
    <name evidence="2" type="ORF">GUJ93_ZPchr0004g38284</name>
</gene>